<dbReference type="Gene3D" id="3.40.50.1110">
    <property type="entry name" value="SGNH hydrolase"/>
    <property type="match status" value="1"/>
</dbReference>
<organism evidence="1">
    <name type="scientific">Haptolina ericina</name>
    <dbReference type="NCBI Taxonomy" id="156174"/>
    <lineage>
        <taxon>Eukaryota</taxon>
        <taxon>Haptista</taxon>
        <taxon>Haptophyta</taxon>
        <taxon>Prymnesiophyceae</taxon>
        <taxon>Prymnesiales</taxon>
        <taxon>Prymnesiaceae</taxon>
        <taxon>Haptolina</taxon>
    </lineage>
</organism>
<evidence type="ECO:0008006" key="4">
    <source>
        <dbReference type="Google" id="ProtNLM"/>
    </source>
</evidence>
<protein>
    <recommendedName>
        <fullName evidence="4">SGNH hydrolase-type esterase domain-containing protein</fullName>
    </recommendedName>
</protein>
<proteinExistence type="predicted"/>
<dbReference type="SUPFAM" id="SSF52266">
    <property type="entry name" value="SGNH hydrolase"/>
    <property type="match status" value="1"/>
</dbReference>
<dbReference type="InterPro" id="IPR036514">
    <property type="entry name" value="SGNH_hydro_sf"/>
</dbReference>
<evidence type="ECO:0000313" key="1">
    <source>
        <dbReference type="EMBL" id="CAE0111691.1"/>
    </source>
</evidence>
<evidence type="ECO:0000313" key="3">
    <source>
        <dbReference type="EMBL" id="CAE0111693.1"/>
    </source>
</evidence>
<dbReference type="EMBL" id="HBHX01022168">
    <property type="protein sequence ID" value="CAE0111693.1"/>
    <property type="molecule type" value="Transcribed_RNA"/>
</dbReference>
<dbReference type="AlphaFoldDB" id="A0A6T9EGM9"/>
<evidence type="ECO:0000313" key="2">
    <source>
        <dbReference type="EMBL" id="CAE0111692.1"/>
    </source>
</evidence>
<name>A0A6T9EGM9_9EUKA</name>
<gene>
    <name evidence="1" type="ORF">HERI1096_LOCUS12351</name>
    <name evidence="2" type="ORF">HERI1096_LOCUS12352</name>
    <name evidence="3" type="ORF">HERI1096_LOCUS12353</name>
</gene>
<sequence>MTASGQARCCAPGPALEISKTMPNCLIIGDSVSDQYTPQVAQLLNSTCLVQHAPWCGGGSANDAANGLLNLLDCRWLRTALRPDEHVNWDIIQFNFGLHDLTKTTPELLSLYTSQLENITDILLASGAKHVQYALTTPFQADALPACGPFCDRPSNTAAESEYGDDLSWPQPVNGGNGRCGPPMCEIGSLGCGVPNATAKALGPQPESPGCGPPTFAVAKLNAAAAGIMAKRGVRQLDLNSLVHAHCGANYSTCELCDDETKYTGIRCGFHYSSIGVPILAQAVAESFIQLLS</sequence>
<dbReference type="EMBL" id="HBHX01022166">
    <property type="protein sequence ID" value="CAE0111691.1"/>
    <property type="molecule type" value="Transcribed_RNA"/>
</dbReference>
<accession>A0A6T9EGM9</accession>
<reference evidence="1" key="1">
    <citation type="submission" date="2021-01" db="EMBL/GenBank/DDBJ databases">
        <authorList>
            <person name="Corre E."/>
            <person name="Pelletier E."/>
            <person name="Niang G."/>
            <person name="Scheremetjew M."/>
            <person name="Finn R."/>
            <person name="Kale V."/>
            <person name="Holt S."/>
            <person name="Cochrane G."/>
            <person name="Meng A."/>
            <person name="Brown T."/>
            <person name="Cohen L."/>
        </authorList>
    </citation>
    <scope>NUCLEOTIDE SEQUENCE</scope>
    <source>
        <strain evidence="1">CCMP281</strain>
    </source>
</reference>
<dbReference type="EMBL" id="HBHX01022167">
    <property type="protein sequence ID" value="CAE0111692.1"/>
    <property type="molecule type" value="Transcribed_RNA"/>
</dbReference>